<organism evidence="1 2">
    <name type="scientific">Pseudoalteromonas rubra</name>
    <dbReference type="NCBI Taxonomy" id="43658"/>
    <lineage>
        <taxon>Bacteria</taxon>
        <taxon>Pseudomonadati</taxon>
        <taxon>Pseudomonadota</taxon>
        <taxon>Gammaproteobacteria</taxon>
        <taxon>Alteromonadales</taxon>
        <taxon>Pseudoalteromonadaceae</taxon>
        <taxon>Pseudoalteromonas</taxon>
    </lineage>
</organism>
<dbReference type="InterPro" id="IPR029058">
    <property type="entry name" value="AB_hydrolase_fold"/>
</dbReference>
<dbReference type="InterPro" id="IPR000801">
    <property type="entry name" value="Esterase-like"/>
</dbReference>
<dbReference type="AlphaFoldDB" id="A0A5S3V3N4"/>
<dbReference type="EMBL" id="CP045430">
    <property type="protein sequence ID" value="QPB85896.1"/>
    <property type="molecule type" value="Genomic_DNA"/>
</dbReference>
<dbReference type="Pfam" id="PF00756">
    <property type="entry name" value="Esterase"/>
    <property type="match status" value="1"/>
</dbReference>
<evidence type="ECO:0000313" key="2">
    <source>
        <dbReference type="Proteomes" id="UP000305729"/>
    </source>
</evidence>
<evidence type="ECO:0000313" key="1">
    <source>
        <dbReference type="EMBL" id="QPB85896.1"/>
    </source>
</evidence>
<sequence length="361" mass="40187">MMMQRLLTALLTCAALVSAAVQAKLVQHPYYSQAIEGSYIGTDPNRTISVYLPKDYDTSKKNYPVLYFLGAYNWPDRFAQSLAKRFDTFIQNGHSMDFIVVMLDGDTPLRGSFYVNSKAHGNFEDFVMKEALPFVAANYRTSKQPGDTAIAGFSMGGTGALRFAAKYPQHFNHVYAMSPGLFSEQGMQDSYLADEKAVAGYKLFRQQLAKAADPAAFMASAFADYQGLKLWQQGVDHSNLALVLAYGSAFAGTQSDAFGPHYTELESSRDAWQGGFGELLRLYTNPHVLSKLQTVHVEVGNKDEYRWISDGSMRLGELSRASNSKVQVEVFEGDHSSRFGERISERVLPHFATVFSKRTEL</sequence>
<dbReference type="STRING" id="43658.AT705_23025"/>
<dbReference type="SUPFAM" id="SSF53474">
    <property type="entry name" value="alpha/beta-Hydrolases"/>
    <property type="match status" value="2"/>
</dbReference>
<dbReference type="InterPro" id="IPR050583">
    <property type="entry name" value="Mycobacterial_A85_antigen"/>
</dbReference>
<dbReference type="Proteomes" id="UP000305729">
    <property type="component" value="Chromosome 2"/>
</dbReference>
<reference evidence="1 2" key="1">
    <citation type="submission" date="2019-10" db="EMBL/GenBank/DDBJ databases">
        <title>Pseudoalteromonas rubra S4059.</title>
        <authorList>
            <person name="Paulsen S."/>
            <person name="Wang X."/>
        </authorList>
    </citation>
    <scope>NUCLEOTIDE SEQUENCE [LARGE SCALE GENOMIC DNA]</scope>
    <source>
        <strain evidence="1 2">S4059</strain>
    </source>
</reference>
<name>A0A5S3V3N4_9GAMM</name>
<dbReference type="Gene3D" id="3.40.50.1820">
    <property type="entry name" value="alpha/beta hydrolase"/>
    <property type="match status" value="1"/>
</dbReference>
<dbReference type="PANTHER" id="PTHR48098">
    <property type="entry name" value="ENTEROCHELIN ESTERASE-RELATED"/>
    <property type="match status" value="1"/>
</dbReference>
<proteinExistence type="predicted"/>
<accession>A0A5S3V3N4</accession>
<protein>
    <recommendedName>
        <fullName evidence="3">Esterase</fullName>
    </recommendedName>
</protein>
<gene>
    <name evidence="1" type="ORF">CWC22_023125</name>
</gene>
<evidence type="ECO:0008006" key="3">
    <source>
        <dbReference type="Google" id="ProtNLM"/>
    </source>
</evidence>